<name>A0A0S8FVW6_UNCW3</name>
<dbReference type="PANTHER" id="PTHR42983">
    <property type="entry name" value="DINITROGENASE IRON-MOLYBDENUM COFACTOR PROTEIN-RELATED"/>
    <property type="match status" value="1"/>
</dbReference>
<evidence type="ECO:0000259" key="2">
    <source>
        <dbReference type="Pfam" id="PF02579"/>
    </source>
</evidence>
<dbReference type="CDD" id="cd00851">
    <property type="entry name" value="MTH1175"/>
    <property type="match status" value="1"/>
</dbReference>
<dbReference type="PANTHER" id="PTHR42983:SF1">
    <property type="entry name" value="IRON-MOLYBDENUM PROTEIN"/>
    <property type="match status" value="1"/>
</dbReference>
<dbReference type="InterPro" id="IPR036105">
    <property type="entry name" value="DiNase_FeMo-co_biosyn_sf"/>
</dbReference>
<dbReference type="Proteomes" id="UP000051373">
    <property type="component" value="Unassembled WGS sequence"/>
</dbReference>
<evidence type="ECO:0000313" key="3">
    <source>
        <dbReference type="EMBL" id="KPK64481.1"/>
    </source>
</evidence>
<comment type="caution">
    <text evidence="3">The sequence shown here is derived from an EMBL/GenBank/DDBJ whole genome shotgun (WGS) entry which is preliminary data.</text>
</comment>
<feature type="domain" description="Dinitrogenase iron-molybdenum cofactor biosynthesis" evidence="2">
    <location>
        <begin position="8"/>
        <end position="97"/>
    </location>
</feature>
<evidence type="ECO:0000313" key="4">
    <source>
        <dbReference type="Proteomes" id="UP000051373"/>
    </source>
</evidence>
<feature type="region of interest" description="Disordered" evidence="1">
    <location>
        <begin position="101"/>
        <end position="132"/>
    </location>
</feature>
<proteinExistence type="predicted"/>
<dbReference type="InterPro" id="IPR003731">
    <property type="entry name" value="Di-Nase_FeMo-co_biosynth"/>
</dbReference>
<feature type="compositionally biased region" description="Basic and acidic residues" evidence="1">
    <location>
        <begin position="116"/>
        <end position="132"/>
    </location>
</feature>
<dbReference type="AlphaFoldDB" id="A0A0S8FVW6"/>
<dbReference type="STRING" id="1703779.AMJ83_01865"/>
<protein>
    <submittedName>
        <fullName evidence="3">Dinitrogenase iron-molybdenum cofactor</fullName>
    </submittedName>
</protein>
<accession>A0A0S8FVW6</accession>
<dbReference type="EMBL" id="LJUJ01000002">
    <property type="protein sequence ID" value="KPK64481.1"/>
    <property type="molecule type" value="Genomic_DNA"/>
</dbReference>
<evidence type="ECO:0000256" key="1">
    <source>
        <dbReference type="SAM" id="MobiDB-lite"/>
    </source>
</evidence>
<reference evidence="3 4" key="1">
    <citation type="journal article" date="2015" name="Microbiome">
        <title>Genomic resolution of linkages in carbon, nitrogen, and sulfur cycling among widespread estuary sediment bacteria.</title>
        <authorList>
            <person name="Baker B.J."/>
            <person name="Lazar C.S."/>
            <person name="Teske A.P."/>
            <person name="Dick G.J."/>
        </authorList>
    </citation>
    <scope>NUCLEOTIDE SEQUENCE [LARGE SCALE GENOMIC DNA]</scope>
    <source>
        <strain evidence="3">SM23_42</strain>
    </source>
</reference>
<dbReference type="Pfam" id="PF02579">
    <property type="entry name" value="Nitro_FeMo-Co"/>
    <property type="match status" value="1"/>
</dbReference>
<sequence length="132" mass="14237">MRVAISTDGDLVSPHFGRCPTFTIVDIENGEIVRQETLENPGHQPGFIPQFLHQKGVECIVCGGMGRRATGFFSEYGIQTILGVAGRVDEVLEKIQKGTLEGGESLCKPGSGKGYGLDKTECDHPEGHEGKH</sequence>
<dbReference type="InterPro" id="IPR033913">
    <property type="entry name" value="MTH1175_dom"/>
</dbReference>
<gene>
    <name evidence="3" type="ORF">AMJ83_01865</name>
</gene>
<organism evidence="3 4">
    <name type="scientific">candidate division WOR_3 bacterium SM23_42</name>
    <dbReference type="NCBI Taxonomy" id="1703779"/>
    <lineage>
        <taxon>Bacteria</taxon>
        <taxon>Bacteria division WOR-3</taxon>
    </lineage>
</organism>
<dbReference type="SUPFAM" id="SSF53146">
    <property type="entry name" value="Nitrogenase accessory factor-like"/>
    <property type="match status" value="1"/>
</dbReference>
<dbReference type="Gene3D" id="3.30.420.130">
    <property type="entry name" value="Dinitrogenase iron-molybdenum cofactor biosynthesis domain"/>
    <property type="match status" value="1"/>
</dbReference>